<evidence type="ECO:0000256" key="1">
    <source>
        <dbReference type="SAM" id="MobiDB-lite"/>
    </source>
</evidence>
<dbReference type="GO" id="GO:0005524">
    <property type="term" value="F:ATP binding"/>
    <property type="evidence" value="ECO:0007669"/>
    <property type="project" value="InterPro"/>
</dbReference>
<dbReference type="InterPro" id="IPR003959">
    <property type="entry name" value="ATPase_AAA_core"/>
</dbReference>
<accession>A0A0K9PPJ0</accession>
<dbReference type="InterPro" id="IPR027417">
    <property type="entry name" value="P-loop_NTPase"/>
</dbReference>
<sequence length="290" mass="32154">MPRNRMKGKRPGLQRNSANRNNRILIRHIVSKFPLDSLTLHDIETVVHMLRNDYPAFYCQGVKRQDLTRRVRNVLNSLWAERKDDYKVKRNNRSGSSSTSPTSTSTSSSESMDMDATFDAKVDADSDIANVILREKYKKLNASPYSGSSKKKLIEIDTSGELDLKTTTMSFTSVSKVTGKNVDAVTGRKPKSDDFDKGKEDMNEGLRFSDFGGINDIIEGLINKVIVPLVHPQIPAFLGVRPKTGILFHGPPGCGKTSLAHAIARETELPFYKISAADIVSGVSGDFLFN</sequence>
<feature type="compositionally biased region" description="Low complexity" evidence="1">
    <location>
        <begin position="94"/>
        <end position="111"/>
    </location>
</feature>
<proteinExistence type="predicted"/>
<dbReference type="InterPro" id="IPR055278">
    <property type="entry name" value="CDC48c"/>
</dbReference>
<dbReference type="PANTHER" id="PTHR48470:SF1">
    <property type="entry name" value="CELL DIVISION CONTROL PROTEIN 48 C ISOFORM 1"/>
    <property type="match status" value="1"/>
</dbReference>
<dbReference type="Proteomes" id="UP000036987">
    <property type="component" value="Unassembled WGS sequence"/>
</dbReference>
<dbReference type="PANTHER" id="PTHR48470">
    <property type="entry name" value="CELL DIVISION CONTROL PROTEIN 48 C ISOFORM 1"/>
    <property type="match status" value="1"/>
</dbReference>
<keyword evidence="4" id="KW-1185">Reference proteome</keyword>
<evidence type="ECO:0000313" key="3">
    <source>
        <dbReference type="EMBL" id="KMZ70884.1"/>
    </source>
</evidence>
<feature type="domain" description="ATPase AAA-type core" evidence="2">
    <location>
        <begin position="246"/>
        <end position="283"/>
    </location>
</feature>
<evidence type="ECO:0000313" key="4">
    <source>
        <dbReference type="Proteomes" id="UP000036987"/>
    </source>
</evidence>
<protein>
    <recommendedName>
        <fullName evidence="2">ATPase AAA-type core domain-containing protein</fullName>
    </recommendedName>
</protein>
<dbReference type="GO" id="GO:0016887">
    <property type="term" value="F:ATP hydrolysis activity"/>
    <property type="evidence" value="ECO:0007669"/>
    <property type="project" value="InterPro"/>
</dbReference>
<dbReference type="Pfam" id="PF00004">
    <property type="entry name" value="AAA"/>
    <property type="match status" value="1"/>
</dbReference>
<feature type="region of interest" description="Disordered" evidence="1">
    <location>
        <begin position="89"/>
        <end position="112"/>
    </location>
</feature>
<dbReference type="STRING" id="29655.A0A0K9PPJ0"/>
<gene>
    <name evidence="3" type="ORF">ZOSMA_192G00610</name>
</gene>
<organism evidence="3 4">
    <name type="scientific">Zostera marina</name>
    <name type="common">Eelgrass</name>
    <dbReference type="NCBI Taxonomy" id="29655"/>
    <lineage>
        <taxon>Eukaryota</taxon>
        <taxon>Viridiplantae</taxon>
        <taxon>Streptophyta</taxon>
        <taxon>Embryophyta</taxon>
        <taxon>Tracheophyta</taxon>
        <taxon>Spermatophyta</taxon>
        <taxon>Magnoliopsida</taxon>
        <taxon>Liliopsida</taxon>
        <taxon>Zosteraceae</taxon>
        <taxon>Zostera</taxon>
    </lineage>
</organism>
<comment type="caution">
    <text evidence="3">The sequence shown here is derived from an EMBL/GenBank/DDBJ whole genome shotgun (WGS) entry which is preliminary data.</text>
</comment>
<dbReference type="Gene3D" id="3.40.50.300">
    <property type="entry name" value="P-loop containing nucleotide triphosphate hydrolases"/>
    <property type="match status" value="1"/>
</dbReference>
<dbReference type="SUPFAM" id="SSF52540">
    <property type="entry name" value="P-loop containing nucleoside triphosphate hydrolases"/>
    <property type="match status" value="1"/>
</dbReference>
<name>A0A0K9PPJ0_ZOSMR</name>
<dbReference type="OrthoDB" id="1737382at2759"/>
<reference evidence="4" key="1">
    <citation type="journal article" date="2016" name="Nature">
        <title>The genome of the seagrass Zostera marina reveals angiosperm adaptation to the sea.</title>
        <authorList>
            <person name="Olsen J.L."/>
            <person name="Rouze P."/>
            <person name="Verhelst B."/>
            <person name="Lin Y.-C."/>
            <person name="Bayer T."/>
            <person name="Collen J."/>
            <person name="Dattolo E."/>
            <person name="De Paoli E."/>
            <person name="Dittami S."/>
            <person name="Maumus F."/>
            <person name="Michel G."/>
            <person name="Kersting A."/>
            <person name="Lauritano C."/>
            <person name="Lohaus R."/>
            <person name="Toepel M."/>
            <person name="Tonon T."/>
            <person name="Vanneste K."/>
            <person name="Amirebrahimi M."/>
            <person name="Brakel J."/>
            <person name="Bostroem C."/>
            <person name="Chovatia M."/>
            <person name="Grimwood J."/>
            <person name="Jenkins J.W."/>
            <person name="Jueterbock A."/>
            <person name="Mraz A."/>
            <person name="Stam W.T."/>
            <person name="Tice H."/>
            <person name="Bornberg-Bauer E."/>
            <person name="Green P.J."/>
            <person name="Pearson G.A."/>
            <person name="Procaccini G."/>
            <person name="Duarte C.M."/>
            <person name="Schmutz J."/>
            <person name="Reusch T.B.H."/>
            <person name="Van de Peer Y."/>
        </authorList>
    </citation>
    <scope>NUCLEOTIDE SEQUENCE [LARGE SCALE GENOMIC DNA]</scope>
    <source>
        <strain evidence="4">cv. Finnish</strain>
    </source>
</reference>
<evidence type="ECO:0000259" key="2">
    <source>
        <dbReference type="Pfam" id="PF00004"/>
    </source>
</evidence>
<dbReference type="EMBL" id="LFYR01000705">
    <property type="protein sequence ID" value="KMZ70884.1"/>
    <property type="molecule type" value="Genomic_DNA"/>
</dbReference>
<dbReference type="AlphaFoldDB" id="A0A0K9PPJ0"/>